<evidence type="ECO:0000313" key="3">
    <source>
        <dbReference type="Proteomes" id="UP000004567"/>
    </source>
</evidence>
<evidence type="ECO:0000256" key="1">
    <source>
        <dbReference type="SAM" id="MobiDB-lite"/>
    </source>
</evidence>
<comment type="caution">
    <text evidence="2">The sequence shown here is derived from an EMBL/GenBank/DDBJ whole genome shotgun (WGS) entry which is preliminary data.</text>
</comment>
<accession>H4GJF6</accession>
<dbReference type="Pfam" id="PF05037">
    <property type="entry name" value="DUF669"/>
    <property type="match status" value="1"/>
</dbReference>
<dbReference type="AlphaFoldDB" id="H4GJF6"/>
<feature type="region of interest" description="Disordered" evidence="1">
    <location>
        <begin position="134"/>
        <end position="248"/>
    </location>
</feature>
<dbReference type="InterPro" id="IPR007731">
    <property type="entry name" value="DUF669"/>
</dbReference>
<dbReference type="RefSeq" id="WP_007122189.1">
    <property type="nucleotide sequence ID" value="NZ_AICN01000036.1"/>
</dbReference>
<dbReference type="OrthoDB" id="2187325at2"/>
<sequence>MLFTTNSNDVFSGTYVEEAGEYNVKVLPTTTLTQTKTNGNPMITLNYEVIDGKYQGGQIRYDNQTWVDYDQEAHAQSIKRFNTLLKATGIKDGIKIENMQQLVNLLIGSTMSIKVDWEQGNNGYYNLRVKQHNPVLPSGSKPNGVKAPDSGNSNSSNNGFNTTFNSTYNTPQGNQNSQWGNNQSQSQNGLGGQNGANNDLFNDLFAGQPQSLKDQALANQDQPVDTANLPFDNPQGQSAGDQIQEVPF</sequence>
<feature type="compositionally biased region" description="Low complexity" evidence="1">
    <location>
        <begin position="150"/>
        <end position="188"/>
    </location>
</feature>
<gene>
    <name evidence="2" type="ORF">PS3_18883</name>
</gene>
<name>H4GJF6_9LACO</name>
<reference evidence="2 3" key="1">
    <citation type="journal article" date="2013" name="Genome Announc.">
        <title>Genome Sequence of Lactobacillus gastricus PS3, a Strain Isolated from Human Milk.</title>
        <authorList>
            <person name="Martin V."/>
            <person name="Cardenas N."/>
            <person name="Jimenez E."/>
            <person name="Maldonado A."/>
            <person name="Rodriguez J.M."/>
            <person name="Fernandez L."/>
        </authorList>
    </citation>
    <scope>NUCLEOTIDE SEQUENCE [LARGE SCALE GENOMIC DNA]</scope>
    <source>
        <strain evidence="2 3">PS3</strain>
    </source>
</reference>
<feature type="compositionally biased region" description="Polar residues" evidence="1">
    <location>
        <begin position="208"/>
        <end position="225"/>
    </location>
</feature>
<dbReference type="STRING" id="1144300.PS3_18883"/>
<proteinExistence type="predicted"/>
<dbReference type="EMBL" id="AICN01000036">
    <property type="protein sequence ID" value="EHS86879.1"/>
    <property type="molecule type" value="Genomic_DNA"/>
</dbReference>
<protein>
    <submittedName>
        <fullName evidence="2">Prophage Lp2 protein 18</fullName>
    </submittedName>
</protein>
<evidence type="ECO:0000313" key="2">
    <source>
        <dbReference type="EMBL" id="EHS86879.1"/>
    </source>
</evidence>
<dbReference type="PATRIC" id="fig|1144300.3.peg.902"/>
<dbReference type="Proteomes" id="UP000004567">
    <property type="component" value="Unassembled WGS sequence"/>
</dbReference>
<organism evidence="2 3">
    <name type="scientific">Limosilactobacillus gastricus PS3</name>
    <dbReference type="NCBI Taxonomy" id="1144300"/>
    <lineage>
        <taxon>Bacteria</taxon>
        <taxon>Bacillati</taxon>
        <taxon>Bacillota</taxon>
        <taxon>Bacilli</taxon>
        <taxon>Lactobacillales</taxon>
        <taxon>Lactobacillaceae</taxon>
        <taxon>Limosilactobacillus</taxon>
    </lineage>
</organism>